<evidence type="ECO:0000313" key="3">
    <source>
        <dbReference type="Proteomes" id="UP000037931"/>
    </source>
</evidence>
<dbReference type="AlphaFoldDB" id="A0A0N0E0Y6"/>
<keyword evidence="3" id="KW-1185">Reference proteome</keyword>
<proteinExistence type="predicted"/>
<dbReference type="Pfam" id="PF22296">
    <property type="entry name" value="bAvd"/>
    <property type="match status" value="1"/>
</dbReference>
<feature type="domain" description="bAvd-like" evidence="1">
    <location>
        <begin position="14"/>
        <end position="110"/>
    </location>
</feature>
<dbReference type="Proteomes" id="UP000037931">
    <property type="component" value="Unassembled WGS sequence"/>
</dbReference>
<sequence>MAMHTELSIYKAASGLLQMATNITKNIPRELKQSLGRRVIDECVDVLILIARANATQDKRPHLTSLVEKVQVIELLMRLFKDNRFISVTQHAGTMEVTTSIGKQANAWKRNSPTAPAT</sequence>
<dbReference type="InterPro" id="IPR036583">
    <property type="entry name" value="23S_rRNA_IVS_sf"/>
</dbReference>
<dbReference type="CDD" id="cd16376">
    <property type="entry name" value="Avd_like"/>
    <property type="match status" value="1"/>
</dbReference>
<dbReference type="PATRIC" id="fig|50340.43.peg.5051"/>
<dbReference type="OrthoDB" id="8595978at2"/>
<reference evidence="2 3" key="1">
    <citation type="journal article" date="2015" name="PLoS ONE">
        <title>Rice-Infecting Pseudomonas Genomes Are Highly Accessorized and Harbor Multiple Putative Virulence Mechanisms to Cause Sheath Brown Rot.</title>
        <authorList>
            <person name="Quibod I.L."/>
            <person name="Grande G."/>
            <person name="Oreiro E.G."/>
            <person name="Borja F.N."/>
            <person name="Dossa G.S."/>
            <person name="Mauleon R."/>
            <person name="Cruz C.V."/>
            <person name="Oliva R."/>
        </authorList>
    </citation>
    <scope>NUCLEOTIDE SEQUENCE [LARGE SCALE GENOMIC DNA]</scope>
    <source>
        <strain evidence="2 3">IRRI 6609</strain>
    </source>
</reference>
<dbReference type="InterPro" id="IPR055360">
    <property type="entry name" value="bAvd"/>
</dbReference>
<protein>
    <recommendedName>
        <fullName evidence="1">bAvd-like domain-containing protein</fullName>
    </recommendedName>
</protein>
<evidence type="ECO:0000259" key="1">
    <source>
        <dbReference type="Pfam" id="PF22296"/>
    </source>
</evidence>
<dbReference type="RefSeq" id="WP_054064829.1">
    <property type="nucleotide sequence ID" value="NZ_JSYZ01000054.1"/>
</dbReference>
<accession>A0A0N0E0Y6</accession>
<evidence type="ECO:0000313" key="2">
    <source>
        <dbReference type="EMBL" id="KPA87028.1"/>
    </source>
</evidence>
<name>A0A0N0E0Y6_9PSED</name>
<organism evidence="2 3">
    <name type="scientific">Pseudomonas asplenii</name>
    <dbReference type="NCBI Taxonomy" id="53407"/>
    <lineage>
        <taxon>Bacteria</taxon>
        <taxon>Pseudomonadati</taxon>
        <taxon>Pseudomonadota</taxon>
        <taxon>Gammaproteobacteria</taxon>
        <taxon>Pseudomonadales</taxon>
        <taxon>Pseudomonadaceae</taxon>
        <taxon>Pseudomonas</taxon>
    </lineage>
</organism>
<dbReference type="STRING" id="50340.PF66_06373"/>
<gene>
    <name evidence="2" type="ORF">PF66_06373</name>
</gene>
<comment type="caution">
    <text evidence="2">The sequence shown here is derived from an EMBL/GenBank/DDBJ whole genome shotgun (WGS) entry which is preliminary data.</text>
</comment>
<dbReference type="EMBL" id="JSYZ01000054">
    <property type="protein sequence ID" value="KPA87028.1"/>
    <property type="molecule type" value="Genomic_DNA"/>
</dbReference>
<dbReference type="Gene3D" id="1.20.1440.60">
    <property type="entry name" value="23S rRNA-intervening sequence"/>
    <property type="match status" value="1"/>
</dbReference>